<sequence>MTTGEQARPRGAADPSAVLRARDGDEWRLLAWCLRRRWALVLGAVAGGTVFQGASVAFPLFVQFAIDDGIHPGNMAATARWASVIVALALVLVAGLALMQTLITTVAVRTTNELRGALLDRALRLDRRSLAAFGRGDLVTRGTRDVDVVHAWLFGVASMITGCFGFGTILVLIAAQDALLAIVGLATVPVLIVLNIVLPKRFGAANARLSAAHGARADAVEELLAASAAVRGIGGEGPLLERHAARSATVAEETVATARIAASWAAGAPFVPGAATAVGLLVGGQAVIAGSLTIGGLVAFSSWMSMLGVWVGVLTSRFTQLGEAVTAGRRINEVLLSTPSVVSPERPERLPARAALRVDGVRVDDERGTVLGPVDLVAEPGELVAVTGPIGAGKSLLLRLISRWEDPDEGTVSYGGVDLRRAGLTEVRRRLVFVPQRPAMVSGTIAENLRIGRSGLTDAELRDACRVAAIDEHIAALPDGYDTPVGEQGSTLSGGQLQRLALARAVLHGADVLVLDDVTSAVDAGTERLLLDRLRAWSQVDGSARTVVFAGHRDAVVAAADRVVVLPGRGTGTAEFDRMPAGERVG</sequence>
<keyword evidence="5 7" id="KW-1133">Transmembrane helix</keyword>
<keyword evidence="6 7" id="KW-0472">Membrane</keyword>
<dbReference type="InterPro" id="IPR003439">
    <property type="entry name" value="ABC_transporter-like_ATP-bd"/>
</dbReference>
<feature type="domain" description="ABC transporter" evidence="8">
    <location>
        <begin position="356"/>
        <end position="586"/>
    </location>
</feature>
<evidence type="ECO:0000256" key="3">
    <source>
        <dbReference type="ARBA" id="ARBA00022741"/>
    </source>
</evidence>
<dbReference type="Pfam" id="PF00664">
    <property type="entry name" value="ABC_membrane"/>
    <property type="match status" value="1"/>
</dbReference>
<dbReference type="InterPro" id="IPR017871">
    <property type="entry name" value="ABC_transporter-like_CS"/>
</dbReference>
<dbReference type="PANTHER" id="PTHR24221">
    <property type="entry name" value="ATP-BINDING CASSETTE SUB-FAMILY B"/>
    <property type="match status" value="1"/>
</dbReference>
<feature type="domain" description="ABC transmembrane type-1" evidence="9">
    <location>
        <begin position="42"/>
        <end position="323"/>
    </location>
</feature>
<dbReference type="InterPro" id="IPR036640">
    <property type="entry name" value="ABC1_TM_sf"/>
</dbReference>
<dbReference type="PROSITE" id="PS50929">
    <property type="entry name" value="ABC_TM1F"/>
    <property type="match status" value="1"/>
</dbReference>
<dbReference type="GO" id="GO:0034040">
    <property type="term" value="F:ATPase-coupled lipid transmembrane transporter activity"/>
    <property type="evidence" value="ECO:0007669"/>
    <property type="project" value="TreeGrafter"/>
</dbReference>
<dbReference type="InterPro" id="IPR011527">
    <property type="entry name" value="ABC1_TM_dom"/>
</dbReference>
<dbReference type="InterPro" id="IPR003593">
    <property type="entry name" value="AAA+_ATPase"/>
</dbReference>
<evidence type="ECO:0000313" key="10">
    <source>
        <dbReference type="EMBL" id="OZM71816.1"/>
    </source>
</evidence>
<dbReference type="InterPro" id="IPR039421">
    <property type="entry name" value="Type_1_exporter"/>
</dbReference>
<dbReference type="PANTHER" id="PTHR24221:SF654">
    <property type="entry name" value="ATP-BINDING CASSETTE SUB-FAMILY B MEMBER 6"/>
    <property type="match status" value="1"/>
</dbReference>
<dbReference type="PROSITE" id="PS00211">
    <property type="entry name" value="ABC_TRANSPORTER_1"/>
    <property type="match status" value="1"/>
</dbReference>
<evidence type="ECO:0000256" key="4">
    <source>
        <dbReference type="ARBA" id="ARBA00022840"/>
    </source>
</evidence>
<comment type="subcellular location">
    <subcellularLocation>
        <location evidence="1">Cell membrane</location>
        <topology evidence="1">Multi-pass membrane protein</topology>
    </subcellularLocation>
</comment>
<dbReference type="GO" id="GO:0005886">
    <property type="term" value="C:plasma membrane"/>
    <property type="evidence" value="ECO:0007669"/>
    <property type="project" value="UniProtKB-SubCell"/>
</dbReference>
<evidence type="ECO:0000256" key="7">
    <source>
        <dbReference type="SAM" id="Phobius"/>
    </source>
</evidence>
<organism evidence="10 11">
    <name type="scientific">Amycolatopsis antarctica</name>
    <dbReference type="NCBI Taxonomy" id="1854586"/>
    <lineage>
        <taxon>Bacteria</taxon>
        <taxon>Bacillati</taxon>
        <taxon>Actinomycetota</taxon>
        <taxon>Actinomycetes</taxon>
        <taxon>Pseudonocardiales</taxon>
        <taxon>Pseudonocardiaceae</taxon>
        <taxon>Amycolatopsis</taxon>
    </lineage>
</organism>
<evidence type="ECO:0000256" key="1">
    <source>
        <dbReference type="ARBA" id="ARBA00004651"/>
    </source>
</evidence>
<dbReference type="GO" id="GO:0016887">
    <property type="term" value="F:ATP hydrolysis activity"/>
    <property type="evidence" value="ECO:0007669"/>
    <property type="project" value="InterPro"/>
</dbReference>
<keyword evidence="4 10" id="KW-0067">ATP-binding</keyword>
<proteinExistence type="predicted"/>
<gene>
    <name evidence="10" type="ORF">CFN78_18505</name>
</gene>
<dbReference type="SMART" id="SM00382">
    <property type="entry name" value="AAA"/>
    <property type="match status" value="1"/>
</dbReference>
<dbReference type="InterPro" id="IPR027417">
    <property type="entry name" value="P-loop_NTPase"/>
</dbReference>
<reference evidence="10 11" key="1">
    <citation type="submission" date="2017-07" db="EMBL/GenBank/DDBJ databases">
        <title>Amycolatopsis antarcticus sp. nov., isolated from the surface of an Antarcticus brown macroalga.</title>
        <authorList>
            <person name="Wang J."/>
            <person name="Leiva S."/>
            <person name="Huang J."/>
            <person name="Huang Y."/>
        </authorList>
    </citation>
    <scope>NUCLEOTIDE SEQUENCE [LARGE SCALE GENOMIC DNA]</scope>
    <source>
        <strain evidence="10 11">AU-G6</strain>
    </source>
</reference>
<dbReference type="AlphaFoldDB" id="A0A263D2W7"/>
<dbReference type="Proteomes" id="UP000242444">
    <property type="component" value="Unassembled WGS sequence"/>
</dbReference>
<evidence type="ECO:0000256" key="2">
    <source>
        <dbReference type="ARBA" id="ARBA00022692"/>
    </source>
</evidence>
<feature type="transmembrane region" description="Helical" evidence="7">
    <location>
        <begin position="151"/>
        <end position="173"/>
    </location>
</feature>
<protein>
    <submittedName>
        <fullName evidence="10">Multidrug ABC transporter ATP-binding protein</fullName>
    </submittedName>
</protein>
<feature type="transmembrane region" description="Helical" evidence="7">
    <location>
        <begin position="179"/>
        <end position="198"/>
    </location>
</feature>
<dbReference type="InParanoid" id="A0A263D2W7"/>
<accession>A0A263D2W7</accession>
<evidence type="ECO:0000256" key="6">
    <source>
        <dbReference type="ARBA" id="ARBA00023136"/>
    </source>
</evidence>
<keyword evidence="3" id="KW-0547">Nucleotide-binding</keyword>
<keyword evidence="2 7" id="KW-0812">Transmembrane</keyword>
<dbReference type="EMBL" id="NKYE01000011">
    <property type="protein sequence ID" value="OZM71816.1"/>
    <property type="molecule type" value="Genomic_DNA"/>
</dbReference>
<evidence type="ECO:0000259" key="8">
    <source>
        <dbReference type="PROSITE" id="PS50893"/>
    </source>
</evidence>
<dbReference type="OrthoDB" id="3864787at2"/>
<dbReference type="Pfam" id="PF00005">
    <property type="entry name" value="ABC_tran"/>
    <property type="match status" value="1"/>
</dbReference>
<dbReference type="SUPFAM" id="SSF90123">
    <property type="entry name" value="ABC transporter transmembrane region"/>
    <property type="match status" value="1"/>
</dbReference>
<dbReference type="GO" id="GO:0140359">
    <property type="term" value="F:ABC-type transporter activity"/>
    <property type="evidence" value="ECO:0007669"/>
    <property type="project" value="InterPro"/>
</dbReference>
<dbReference type="Gene3D" id="1.20.1560.10">
    <property type="entry name" value="ABC transporter type 1, transmembrane domain"/>
    <property type="match status" value="1"/>
</dbReference>
<name>A0A263D2W7_9PSEU</name>
<dbReference type="GO" id="GO:0005524">
    <property type="term" value="F:ATP binding"/>
    <property type="evidence" value="ECO:0007669"/>
    <property type="project" value="UniProtKB-KW"/>
</dbReference>
<evidence type="ECO:0000256" key="5">
    <source>
        <dbReference type="ARBA" id="ARBA00022989"/>
    </source>
</evidence>
<dbReference type="RefSeq" id="WP_094864099.1">
    <property type="nucleotide sequence ID" value="NZ_NKYE01000011.1"/>
</dbReference>
<evidence type="ECO:0000313" key="11">
    <source>
        <dbReference type="Proteomes" id="UP000242444"/>
    </source>
</evidence>
<evidence type="ECO:0000259" key="9">
    <source>
        <dbReference type="PROSITE" id="PS50929"/>
    </source>
</evidence>
<feature type="transmembrane region" description="Helical" evidence="7">
    <location>
        <begin position="38"/>
        <end position="61"/>
    </location>
</feature>
<dbReference type="SUPFAM" id="SSF52540">
    <property type="entry name" value="P-loop containing nucleoside triphosphate hydrolases"/>
    <property type="match status" value="1"/>
</dbReference>
<comment type="caution">
    <text evidence="10">The sequence shown here is derived from an EMBL/GenBank/DDBJ whole genome shotgun (WGS) entry which is preliminary data.</text>
</comment>
<dbReference type="PROSITE" id="PS50893">
    <property type="entry name" value="ABC_TRANSPORTER_2"/>
    <property type="match status" value="1"/>
</dbReference>
<dbReference type="Gene3D" id="3.40.50.300">
    <property type="entry name" value="P-loop containing nucleotide triphosphate hydrolases"/>
    <property type="match status" value="1"/>
</dbReference>
<keyword evidence="11" id="KW-1185">Reference proteome</keyword>
<feature type="transmembrane region" description="Helical" evidence="7">
    <location>
        <begin position="81"/>
        <end position="108"/>
    </location>
</feature>